<evidence type="ECO:0000313" key="1">
    <source>
        <dbReference type="EMBL" id="PPJ65258.1"/>
    </source>
</evidence>
<dbReference type="RefSeq" id="WP_104385974.1">
    <property type="nucleotide sequence ID" value="NZ_PGEM01000003.1"/>
</dbReference>
<comment type="caution">
    <text evidence="1">The sequence shown here is derived from an EMBL/GenBank/DDBJ whole genome shotgun (WGS) entry which is preliminary data.</text>
</comment>
<proteinExistence type="predicted"/>
<protein>
    <submittedName>
        <fullName evidence="1">Uncharacterized protein</fullName>
    </submittedName>
</protein>
<reference evidence="1 2" key="1">
    <citation type="submission" date="2018-02" db="EMBL/GenBank/DDBJ databases">
        <title>Discovery of a pederin family compound in a non-symbiotic bloom-forming cyanobacterium.</title>
        <authorList>
            <person name="Kust A."/>
            <person name="Mares J."/>
            <person name="Jokela J."/>
            <person name="Urajova P."/>
            <person name="Hajek J."/>
            <person name="Saurav K."/>
            <person name="Voracova K."/>
            <person name="Fewer D.P."/>
            <person name="Haapaniemi E."/>
            <person name="Permi P."/>
            <person name="Rehakova K."/>
            <person name="Sivonen K."/>
            <person name="Hrouzek P."/>
        </authorList>
    </citation>
    <scope>NUCLEOTIDE SEQUENCE [LARGE SCALE GENOMIC DNA]</scope>
    <source>
        <strain evidence="1 2">CHARLIE-1</strain>
    </source>
</reference>
<organism evidence="1 2">
    <name type="scientific">Cuspidothrix issatschenkoi CHARLIE-1</name>
    <dbReference type="NCBI Taxonomy" id="2052836"/>
    <lineage>
        <taxon>Bacteria</taxon>
        <taxon>Bacillati</taxon>
        <taxon>Cyanobacteriota</taxon>
        <taxon>Cyanophyceae</taxon>
        <taxon>Nostocales</taxon>
        <taxon>Aphanizomenonaceae</taxon>
        <taxon>Cuspidothrix</taxon>
    </lineage>
</organism>
<dbReference type="Proteomes" id="UP000239589">
    <property type="component" value="Unassembled WGS sequence"/>
</dbReference>
<sequence>MTIVRSTALQSFDDFCGNLRDLASLLVSGDDPENHIFPGRESIPGCDAKRNIIIFGRNVSEESRKSYLNQYSEDDLYRKANDGNFLLDGSGGRVSKLIIYNGFKHGLYGLYEIAKSTSIYLIANGIDCGSKAVHGAKTIQMIAVEADHIGSLEEQISFVKAVCLANNIPDPTYYYITGGKSVHFAWVFAEPVPAEIGWFIWMQLLRKLGFDGCEGNESSLAGMLTRSFRVGGKKEKPAKDGNFYYGSFKCFSLDNIFSPDDFNSLFENPLGKWNIDFSKDAVDCDGFPILNGTTPIKLSPEESYRPEERLLDEWRDKFHPYDQNEIAEAKKLLDSFSAEKVVHVKASGNNSVGSIGTRKEIEELRHGATVTSWNLLDFISKSARGLIESGSIPTQRRQAYKQLCYILPKTYNYLLGLGLVTLNTPEDCLSLWADNSKLENNHESRKSAFGMLDKKQLNCFDLDSKDAREIIAIQELNKKIALYCKRAKIANPLEAKPDVKPESKPESNSNSSVVVPGWSKQVKGEVNNISTSKLLKITVANQDVSTERLKELSYIPIHIISGFSGFSHGLFTTFEVLAKVKKAKISGNGYFADCDLLRNELLPYFKDKREIFIHLGSDPLTNKALLGLGFSAQKECAVKVVEDDVDYEFSSYLILINDMNLSNPDVEFNSHGFIEPGFFLNLIKSRGFNGLFLFQSLMGTGKTEQIKDVIDFLDGEGKHTFSIVARKSLQSDQADRFDIPTRDEINAQKYSVGYRHGRSKKGMVCCFDRLDAIIDYCEEYNVPEKDRVIVLDECSSGYSHLFNSSTTVAVNRNEKIDIFHYLLETSLVIGMSANVTRHCEEALINAKPGNVLKVKNIYKPSVGKEVVVWQNKLEMINNVAFLASLNIAPIWLATQGAEVTSTHNAKNLADDLIAKGVLSDRIMLVTKFTINDETHPAFKCNESGYKEEFYRKAKENNWVVIQEPIFQTGVDFSNHPFRFYFLICTKVGLPDEATQTFKRLRDSYRGSGKMERHITFTSNPGLGGSRISGYCADDVEKNLRAMIEYSDSAYESYGGSLVRSVNREYSNLGFYYCDQAFRNRCASNFDNIVFTLLKADGYCLIDSKFHLEEHAIKNKELGFFDYYYEPDQLSQDLRADRLLLKEIKQANLDAGDEQAAATKKPEESRYKELRALERANHKLSQSQKYEIERYEFDRATGGVIPCTAKSFRQYKDGYFRGLEMILFALHPDFLRLSESMNYERFISKDGKETGYDRVFKSKLSMIHFLKSVGFLRVINEVVLRSYNPDYPNFSILVHDPVKLLDDSDDLFCEIDLDCDVLTEIFPKLSTQESKNILGFKHGSYKVATLKQVFKKFSIEIEASGRINKKRSYFVKLLNGDLRAYNQHFKAKYLSNALCLNEIVLELCIDSAEPVTQDFKHIRAGLGKINQNVKNELNLFDLIDIGSAELIPDQYLKTFKDVSGRQLEIIVV</sequence>
<dbReference type="EMBL" id="PGEM01000003">
    <property type="protein sequence ID" value="PPJ65258.1"/>
    <property type="molecule type" value="Genomic_DNA"/>
</dbReference>
<accession>A0A2S6CZR9</accession>
<gene>
    <name evidence="1" type="ORF">CUN59_00385</name>
</gene>
<evidence type="ECO:0000313" key="2">
    <source>
        <dbReference type="Proteomes" id="UP000239589"/>
    </source>
</evidence>
<name>A0A2S6CZR9_9CYAN</name>
<dbReference type="OrthoDB" id="460004at2"/>
<keyword evidence="2" id="KW-1185">Reference proteome</keyword>